<keyword evidence="1" id="KW-0175">Coiled coil</keyword>
<reference evidence="2" key="2">
    <citation type="submission" date="2025-08" db="UniProtKB">
        <authorList>
            <consortium name="Ensembl"/>
        </authorList>
    </citation>
    <scope>IDENTIFICATION</scope>
</reference>
<dbReference type="AlphaFoldDB" id="A0A8B9SPM3"/>
<dbReference type="Pfam" id="PF15030">
    <property type="entry name" value="DUF4527"/>
    <property type="match status" value="1"/>
</dbReference>
<evidence type="ECO:0000256" key="1">
    <source>
        <dbReference type="SAM" id="Coils"/>
    </source>
</evidence>
<dbReference type="Ensembl" id="ENSAPLT00020009967.1">
    <property type="protein sequence ID" value="ENSAPLP00020009261.1"/>
    <property type="gene ID" value="ENSAPLG00020006828.1"/>
</dbReference>
<dbReference type="PANTHER" id="PTHR36866:SF1">
    <property type="entry name" value="GENE 1043-RELATED"/>
    <property type="match status" value="1"/>
</dbReference>
<organism evidence="2 3">
    <name type="scientific">Anas platyrhynchos</name>
    <name type="common">Mallard</name>
    <name type="synonym">Anas boschas</name>
    <dbReference type="NCBI Taxonomy" id="8839"/>
    <lineage>
        <taxon>Eukaryota</taxon>
        <taxon>Metazoa</taxon>
        <taxon>Chordata</taxon>
        <taxon>Craniata</taxon>
        <taxon>Vertebrata</taxon>
        <taxon>Euteleostomi</taxon>
        <taxon>Archelosauria</taxon>
        <taxon>Archosauria</taxon>
        <taxon>Dinosauria</taxon>
        <taxon>Saurischia</taxon>
        <taxon>Theropoda</taxon>
        <taxon>Coelurosauria</taxon>
        <taxon>Aves</taxon>
        <taxon>Neognathae</taxon>
        <taxon>Galloanserae</taxon>
        <taxon>Anseriformes</taxon>
        <taxon>Anatidae</taxon>
        <taxon>Anatinae</taxon>
        <taxon>Anas</taxon>
    </lineage>
</organism>
<feature type="coiled-coil region" evidence="1">
    <location>
        <begin position="77"/>
        <end position="114"/>
    </location>
</feature>
<proteinExistence type="predicted"/>
<accession>A0A8B9SPM3</accession>
<reference evidence="2" key="3">
    <citation type="submission" date="2025-09" db="UniProtKB">
        <authorList>
            <consortium name="Ensembl"/>
        </authorList>
    </citation>
    <scope>IDENTIFICATION</scope>
</reference>
<dbReference type="PANTHER" id="PTHR36866">
    <property type="entry name" value="CHROMOSOME 4 OPEN READING FRAME 50"/>
    <property type="match status" value="1"/>
</dbReference>
<protein>
    <submittedName>
        <fullName evidence="2">Uncharacterized protein</fullName>
    </submittedName>
</protein>
<reference evidence="2" key="1">
    <citation type="submission" date="2019-08" db="EMBL/GenBank/DDBJ databases">
        <title>Three high-quality genomes provides insights into domestication of ducks.</title>
        <authorList>
            <person name="Hou Z.C."/>
            <person name="Zhu F."/>
            <person name="Yin Z.T."/>
            <person name="Zhang F."/>
        </authorList>
    </citation>
    <scope>NUCLEOTIDE SEQUENCE [LARGE SCALE GENOMIC DNA]</scope>
</reference>
<evidence type="ECO:0000313" key="2">
    <source>
        <dbReference type="Ensembl" id="ENSAPLP00020009261.1"/>
    </source>
</evidence>
<dbReference type="Proteomes" id="UP000694400">
    <property type="component" value="Chromosome 4"/>
</dbReference>
<sequence length="205" mass="23853">MAFKDIISETAQKWYRELGFAETRYEEIKTRLIQVLSELDHLKQEAGDKVLQKQHCKLMPVYNMKDAQETEENKIANKRLQQQVLTLKAQLRDQAALQNQFRGLQNEVELLQTQLCEKTKELQKRKSDVKLMLAPLKAKLACLTQKCQERNSFITRMHGELHQRGFKNSAFDQEVKRLVNDMALAEYTATFTPTCNQEVSVCMSL</sequence>
<evidence type="ECO:0000313" key="3">
    <source>
        <dbReference type="Proteomes" id="UP000694400"/>
    </source>
</evidence>
<dbReference type="InterPro" id="IPR032771">
    <property type="entry name" value="DUF4527"/>
</dbReference>
<name>A0A8B9SPM3_ANAPL</name>